<name>A0A1E7EJN2_9STRA</name>
<dbReference type="AlphaFoldDB" id="A0A1E7EJN2"/>
<proteinExistence type="predicted"/>
<dbReference type="KEGG" id="fcy:FRACYDRAFT_256530"/>
<sequence length="355" mass="39402">MMSRMCRTVEKEELPPDPVIISIPLSGNDENPYFVNITTHHTSRMTTTMNGNVTAATTAEYDQHHLSTNGGPYDPGGITNSGPVIINGKLTRTKSNPIQSKYIGFGIAYEDEDEDEDESHEHEHEQEHEHESKNANFVNVSNISSLSSLSITTTVTKDTENNKSKNSKKKYWVMGTYGQLVSTLSSSSSNNSNTNTKKKIWNFVTGFDWLVYNGKSLVNDNNSNINNNNPTMAGRAYRAPRTVIGLDQDSNVILLVVDGCEYCLHRKGLTLKELANLLLDHGVIFAINMDGGRSSTMVMTTSSTKFNKPTQMLNNNSGNNNQNNNNFEVINRPTCLDIPLPYHCQRPVATFLAQS</sequence>
<dbReference type="PANTHER" id="PTHR40446:SF2">
    <property type="entry name" value="N-ACETYLGLUCOSAMINE-1-PHOSPHODIESTER ALPHA-N-ACETYLGLUCOSAMINIDASE"/>
    <property type="match status" value="1"/>
</dbReference>
<keyword evidence="4" id="KW-1185">Reference proteome</keyword>
<evidence type="ECO:0000259" key="2">
    <source>
        <dbReference type="Pfam" id="PF09992"/>
    </source>
</evidence>
<dbReference type="InParanoid" id="A0A1E7EJN2"/>
<dbReference type="InterPro" id="IPR018711">
    <property type="entry name" value="NAGPA"/>
</dbReference>
<dbReference type="OrthoDB" id="192253at2759"/>
<accession>A0A1E7EJN2</accession>
<organism evidence="3 4">
    <name type="scientific">Fragilariopsis cylindrus CCMP1102</name>
    <dbReference type="NCBI Taxonomy" id="635003"/>
    <lineage>
        <taxon>Eukaryota</taxon>
        <taxon>Sar</taxon>
        <taxon>Stramenopiles</taxon>
        <taxon>Ochrophyta</taxon>
        <taxon>Bacillariophyta</taxon>
        <taxon>Bacillariophyceae</taxon>
        <taxon>Bacillariophycidae</taxon>
        <taxon>Bacillariales</taxon>
        <taxon>Bacillariaceae</taxon>
        <taxon>Fragilariopsis</taxon>
    </lineage>
</organism>
<evidence type="ECO:0000313" key="4">
    <source>
        <dbReference type="Proteomes" id="UP000095751"/>
    </source>
</evidence>
<dbReference type="PANTHER" id="PTHR40446">
    <property type="entry name" value="N-ACETYLGLUCOSAMINE-1-PHOSPHODIESTER ALPHA-N-ACETYLGLUCOSAMINIDASE"/>
    <property type="match status" value="1"/>
</dbReference>
<protein>
    <recommendedName>
        <fullName evidence="2">Phosphodiester glycosidase domain-containing protein</fullName>
    </recommendedName>
</protein>
<gene>
    <name evidence="3" type="ORF">FRACYDRAFT_256530</name>
</gene>
<dbReference type="Proteomes" id="UP000095751">
    <property type="component" value="Unassembled WGS sequence"/>
</dbReference>
<evidence type="ECO:0000313" key="3">
    <source>
        <dbReference type="EMBL" id="OEU06104.1"/>
    </source>
</evidence>
<feature type="compositionally biased region" description="Basic and acidic residues" evidence="1">
    <location>
        <begin position="119"/>
        <end position="133"/>
    </location>
</feature>
<dbReference type="Pfam" id="PF09992">
    <property type="entry name" value="NAGPA"/>
    <property type="match status" value="1"/>
</dbReference>
<evidence type="ECO:0000256" key="1">
    <source>
        <dbReference type="SAM" id="MobiDB-lite"/>
    </source>
</evidence>
<feature type="domain" description="Phosphodiester glycosidase" evidence="2">
    <location>
        <begin position="163"/>
        <end position="314"/>
    </location>
</feature>
<feature type="region of interest" description="Disordered" evidence="1">
    <location>
        <begin position="112"/>
        <end position="137"/>
    </location>
</feature>
<dbReference type="EMBL" id="KV784429">
    <property type="protein sequence ID" value="OEU06104.1"/>
    <property type="molecule type" value="Genomic_DNA"/>
</dbReference>
<reference evidence="3 4" key="1">
    <citation type="submission" date="2016-09" db="EMBL/GenBank/DDBJ databases">
        <title>Extensive genetic diversity and differential bi-allelic expression allows diatom success in the polar Southern Ocean.</title>
        <authorList>
            <consortium name="DOE Joint Genome Institute"/>
            <person name="Mock T."/>
            <person name="Otillar R.P."/>
            <person name="Strauss J."/>
            <person name="Dupont C."/>
            <person name="Frickenhaus S."/>
            <person name="Maumus F."/>
            <person name="Mcmullan M."/>
            <person name="Sanges R."/>
            <person name="Schmutz J."/>
            <person name="Toseland A."/>
            <person name="Valas R."/>
            <person name="Veluchamy A."/>
            <person name="Ward B.J."/>
            <person name="Allen A."/>
            <person name="Barry K."/>
            <person name="Falciatore A."/>
            <person name="Ferrante M."/>
            <person name="Fortunato A.E."/>
            <person name="Gloeckner G."/>
            <person name="Gruber A."/>
            <person name="Hipkin R."/>
            <person name="Janech M."/>
            <person name="Kroth P."/>
            <person name="Leese F."/>
            <person name="Lindquist E."/>
            <person name="Lyon B.R."/>
            <person name="Martin J."/>
            <person name="Mayer C."/>
            <person name="Parker M."/>
            <person name="Quesneville H."/>
            <person name="Raymond J."/>
            <person name="Uhlig C."/>
            <person name="Valentin K.U."/>
            <person name="Worden A.Z."/>
            <person name="Armbrust E.V."/>
            <person name="Bowler C."/>
            <person name="Green B."/>
            <person name="Moulton V."/>
            <person name="Van Oosterhout C."/>
            <person name="Grigoriev I."/>
        </authorList>
    </citation>
    <scope>NUCLEOTIDE SEQUENCE [LARGE SCALE GENOMIC DNA]</scope>
    <source>
        <strain evidence="3 4">CCMP1102</strain>
    </source>
</reference>